<dbReference type="Gene3D" id="3.40.1010.10">
    <property type="entry name" value="Cobalt-precorrin-4 Transmethylase, Domain 1"/>
    <property type="match status" value="1"/>
</dbReference>
<dbReference type="InterPro" id="IPR014008">
    <property type="entry name" value="Cbl_synth_MTase_CbiT"/>
</dbReference>
<dbReference type="CDD" id="cd11644">
    <property type="entry name" value="Precorrin-6Y-MT"/>
    <property type="match status" value="1"/>
</dbReference>
<dbReference type="GO" id="GO:0009236">
    <property type="term" value="P:cobalamin biosynthetic process"/>
    <property type="evidence" value="ECO:0007669"/>
    <property type="project" value="UniProtKB-KW"/>
</dbReference>
<dbReference type="PANTHER" id="PTHR43182:SF1">
    <property type="entry name" value="COBALT-PRECORRIN-7 C(5)-METHYLTRANSFERASE"/>
    <property type="match status" value="1"/>
</dbReference>
<dbReference type="PIRSF" id="PIRSF036428">
    <property type="entry name" value="CobL"/>
    <property type="match status" value="1"/>
</dbReference>
<accession>A0A921MJU4</accession>
<dbReference type="InterPro" id="IPR050714">
    <property type="entry name" value="Cobalamin_biosynth_MTase"/>
</dbReference>
<evidence type="ECO:0000259" key="7">
    <source>
        <dbReference type="Pfam" id="PF13847"/>
    </source>
</evidence>
<dbReference type="EMBL" id="DYUC01000021">
    <property type="protein sequence ID" value="HJG85893.1"/>
    <property type="molecule type" value="Genomic_DNA"/>
</dbReference>
<keyword evidence="4" id="KW-0808">Transferase</keyword>
<comment type="pathway">
    <text evidence="1">Cofactor biosynthesis; adenosylcobalamin biosynthesis.</text>
</comment>
<dbReference type="Pfam" id="PF00590">
    <property type="entry name" value="TP_methylase"/>
    <property type="match status" value="1"/>
</dbReference>
<keyword evidence="5" id="KW-0949">S-adenosyl-L-methionine</keyword>
<proteinExistence type="predicted"/>
<dbReference type="RefSeq" id="WP_295368471.1">
    <property type="nucleotide sequence ID" value="NZ_DYUC01000021.1"/>
</dbReference>
<comment type="caution">
    <text evidence="8">The sequence shown here is derived from an EMBL/GenBank/DDBJ whole genome shotgun (WGS) entry which is preliminary data.</text>
</comment>
<dbReference type="InterPro" id="IPR006365">
    <property type="entry name" value="Cbl_synth_CobL"/>
</dbReference>
<evidence type="ECO:0000256" key="4">
    <source>
        <dbReference type="ARBA" id="ARBA00022679"/>
    </source>
</evidence>
<feature type="domain" description="Methyltransferase" evidence="7">
    <location>
        <begin position="247"/>
        <end position="307"/>
    </location>
</feature>
<keyword evidence="2" id="KW-0169">Cobalamin biosynthesis</keyword>
<dbReference type="GO" id="GO:0008276">
    <property type="term" value="F:protein methyltransferase activity"/>
    <property type="evidence" value="ECO:0007669"/>
    <property type="project" value="InterPro"/>
</dbReference>
<dbReference type="CDD" id="cd02440">
    <property type="entry name" value="AdoMet_MTases"/>
    <property type="match status" value="1"/>
</dbReference>
<gene>
    <name evidence="8" type="primary">cbiE</name>
    <name evidence="8" type="ORF">K8V01_02515</name>
</gene>
<evidence type="ECO:0000256" key="3">
    <source>
        <dbReference type="ARBA" id="ARBA00022603"/>
    </source>
</evidence>
<dbReference type="InterPro" id="IPR012818">
    <property type="entry name" value="CbiE"/>
</dbReference>
<evidence type="ECO:0000313" key="8">
    <source>
        <dbReference type="EMBL" id="HJG85893.1"/>
    </source>
</evidence>
<dbReference type="GO" id="GO:0032259">
    <property type="term" value="P:methylation"/>
    <property type="evidence" value="ECO:0007669"/>
    <property type="project" value="UniProtKB-KW"/>
</dbReference>
<evidence type="ECO:0000259" key="6">
    <source>
        <dbReference type="Pfam" id="PF00590"/>
    </source>
</evidence>
<dbReference type="InterPro" id="IPR035996">
    <property type="entry name" value="4pyrrol_Methylase_sf"/>
</dbReference>
<dbReference type="InterPro" id="IPR029063">
    <property type="entry name" value="SAM-dependent_MTases_sf"/>
</dbReference>
<dbReference type="InterPro" id="IPR014777">
    <property type="entry name" value="4pyrrole_Mease_sub1"/>
</dbReference>
<evidence type="ECO:0000256" key="5">
    <source>
        <dbReference type="ARBA" id="ARBA00022691"/>
    </source>
</evidence>
<organism evidence="8 9">
    <name type="scientific">Pseudoflavonifractor capillosus</name>
    <dbReference type="NCBI Taxonomy" id="106588"/>
    <lineage>
        <taxon>Bacteria</taxon>
        <taxon>Bacillati</taxon>
        <taxon>Bacillota</taxon>
        <taxon>Clostridia</taxon>
        <taxon>Eubacteriales</taxon>
        <taxon>Oscillospiraceae</taxon>
        <taxon>Pseudoflavonifractor</taxon>
    </lineage>
</organism>
<reference evidence="8" key="1">
    <citation type="journal article" date="2021" name="PeerJ">
        <title>Extensive microbial diversity within the chicken gut microbiome revealed by metagenomics and culture.</title>
        <authorList>
            <person name="Gilroy R."/>
            <person name="Ravi A."/>
            <person name="Getino M."/>
            <person name="Pursley I."/>
            <person name="Horton D.L."/>
            <person name="Alikhan N.F."/>
            <person name="Baker D."/>
            <person name="Gharbi K."/>
            <person name="Hall N."/>
            <person name="Watson M."/>
            <person name="Adriaenssens E.M."/>
            <person name="Foster-Nyarko E."/>
            <person name="Jarju S."/>
            <person name="Secka A."/>
            <person name="Antonio M."/>
            <person name="Oren A."/>
            <person name="Chaudhuri R.R."/>
            <person name="La Ragione R."/>
            <person name="Hildebrand F."/>
            <person name="Pallen M.J."/>
        </authorList>
    </citation>
    <scope>NUCLEOTIDE SEQUENCE</scope>
    <source>
        <strain evidence="8">CHK179-5677</strain>
    </source>
</reference>
<dbReference type="Pfam" id="PF13847">
    <property type="entry name" value="Methyltransf_31"/>
    <property type="match status" value="1"/>
</dbReference>
<dbReference type="Gene3D" id="3.40.50.150">
    <property type="entry name" value="Vaccinia Virus protein VP39"/>
    <property type="match status" value="1"/>
</dbReference>
<evidence type="ECO:0000256" key="2">
    <source>
        <dbReference type="ARBA" id="ARBA00022573"/>
    </source>
</evidence>
<dbReference type="Gene3D" id="3.30.950.10">
    <property type="entry name" value="Methyltransferase, Cobalt-precorrin-4 Transmethylase, Domain 2"/>
    <property type="match status" value="1"/>
</dbReference>
<dbReference type="InterPro" id="IPR000878">
    <property type="entry name" value="4pyrrol_Mease"/>
</dbReference>
<dbReference type="InterPro" id="IPR014776">
    <property type="entry name" value="4pyrrole_Mease_sub2"/>
</dbReference>
<evidence type="ECO:0000313" key="9">
    <source>
        <dbReference type="Proteomes" id="UP000760668"/>
    </source>
</evidence>
<evidence type="ECO:0000256" key="1">
    <source>
        <dbReference type="ARBA" id="ARBA00004953"/>
    </source>
</evidence>
<sequence>MKSPVYLIGVGMGDGGTLTADAADAIDACDLLIGAPRLLESWQDKGKRTEAIIPAQEIAGCILSQDSRCTVGVLLSGDVGFYSGAKNLYPLLEEEREVIAIPGISSLVYFCARIHTTWQDVHLVSAHGRSCDAAAEVGRNAKTFFLTGGDNGPAELCARLRDRGLGQVSVWVGERLSYEDERITYGAAQELAEEEFDPLAVMLAVNPSPDRGRAYIPSLTDDDFLRGDVPMTKEEVRALALVKLRLEPGQKVWDVGAGTGSVSVECARSIPDGDVFAIEKKQEALELLSKNKARFGVSNLHLVAGEAPGALEGLPAPDRVFLGGTSGSLGEILGIVFRRNPAARVVAAAITLETLGEAMRCFEGMGLANVEIAQIAVSKARAVGPYHMMNAQNPVWLISGEGQG</sequence>
<protein>
    <submittedName>
        <fullName evidence="8">Precorrin-6y C5,15-methyltransferase (Decarboxylating) subunit CbiE</fullName>
    </submittedName>
</protein>
<dbReference type="InterPro" id="IPR025714">
    <property type="entry name" value="Methyltranfer_dom"/>
</dbReference>
<name>A0A921MJU4_9FIRM</name>
<dbReference type="SUPFAM" id="SSF53790">
    <property type="entry name" value="Tetrapyrrole methylase"/>
    <property type="match status" value="1"/>
</dbReference>
<dbReference type="PANTHER" id="PTHR43182">
    <property type="entry name" value="COBALT-PRECORRIN-6B C(15)-METHYLTRANSFERASE (DECARBOXYLATING)"/>
    <property type="match status" value="1"/>
</dbReference>
<dbReference type="Proteomes" id="UP000760668">
    <property type="component" value="Unassembled WGS sequence"/>
</dbReference>
<reference evidence="8" key="2">
    <citation type="submission" date="2021-09" db="EMBL/GenBank/DDBJ databases">
        <authorList>
            <person name="Gilroy R."/>
        </authorList>
    </citation>
    <scope>NUCLEOTIDE SEQUENCE</scope>
    <source>
        <strain evidence="8">CHK179-5677</strain>
    </source>
</reference>
<feature type="domain" description="Tetrapyrrole methylase" evidence="6">
    <location>
        <begin position="5"/>
        <end position="191"/>
    </location>
</feature>
<dbReference type="NCBIfam" id="TIGR02469">
    <property type="entry name" value="CbiT"/>
    <property type="match status" value="1"/>
</dbReference>
<dbReference type="SUPFAM" id="SSF53335">
    <property type="entry name" value="S-adenosyl-L-methionine-dependent methyltransferases"/>
    <property type="match status" value="1"/>
</dbReference>
<dbReference type="AlphaFoldDB" id="A0A921MJU4"/>
<keyword evidence="3" id="KW-0489">Methyltransferase</keyword>
<dbReference type="NCBIfam" id="TIGR02467">
    <property type="entry name" value="CbiE"/>
    <property type="match status" value="1"/>
</dbReference>